<dbReference type="SUPFAM" id="SSF46689">
    <property type="entry name" value="Homeodomain-like"/>
    <property type="match status" value="1"/>
</dbReference>
<evidence type="ECO:0000256" key="1">
    <source>
        <dbReference type="SAM" id="MobiDB-lite"/>
    </source>
</evidence>
<evidence type="ECO:0008006" key="4">
    <source>
        <dbReference type="Google" id="ProtNLM"/>
    </source>
</evidence>
<reference evidence="2" key="1">
    <citation type="journal article" date="2018" name="Genome Biol. Evol.">
        <title>Genomics and development of Lentinus tigrinus, a white-rot wood-decaying mushroom with dimorphic fruiting bodies.</title>
        <authorList>
            <person name="Wu B."/>
            <person name="Xu Z."/>
            <person name="Knudson A."/>
            <person name="Carlson A."/>
            <person name="Chen N."/>
            <person name="Kovaka S."/>
            <person name="LaButti K."/>
            <person name="Lipzen A."/>
            <person name="Pennachio C."/>
            <person name="Riley R."/>
            <person name="Schakwitz W."/>
            <person name="Umezawa K."/>
            <person name="Ohm R.A."/>
            <person name="Grigoriev I.V."/>
            <person name="Nagy L.G."/>
            <person name="Gibbons J."/>
            <person name="Hibbett D."/>
        </authorList>
    </citation>
    <scope>NUCLEOTIDE SEQUENCE [LARGE SCALE GENOMIC DNA]</scope>
    <source>
        <strain evidence="2">ALCF2SS1-6</strain>
    </source>
</reference>
<evidence type="ECO:0000313" key="3">
    <source>
        <dbReference type="Proteomes" id="UP000313359"/>
    </source>
</evidence>
<proteinExistence type="predicted"/>
<protein>
    <recommendedName>
        <fullName evidence="4">Homeobox domain-containing protein</fullName>
    </recommendedName>
</protein>
<sequence>MARPTSNTSEGAYESRPRAARIHLPQEAYDILNDYFYKVSEWPDEPTRIALAERVRQISGCGHYTAVHVYRYFGNMRFKTGSTSVNPAPRKVRTTIKEGVDSVENKLDVLLRENPNPSRRVAEIWAEKLGDGATPEYILTYAFLWASRIASSSSSSGTTEESDHGPQPAQLPTPDPSQSPELRSPVSPPAPQAIPQAAQPPMQPIFYETQALDLSHAPLGNSDVEPKTVLPHDSGTPSVSREDEVEAELREGLEHALGRGTSSSEDIPKTFSALAAWTQDMTGSFADDIAHGKYAVLGLTLPP</sequence>
<accession>A0A5C2SAK6</accession>
<dbReference type="Proteomes" id="UP000313359">
    <property type="component" value="Unassembled WGS sequence"/>
</dbReference>
<feature type="region of interest" description="Disordered" evidence="1">
    <location>
        <begin position="217"/>
        <end position="244"/>
    </location>
</feature>
<feature type="region of interest" description="Disordered" evidence="1">
    <location>
        <begin position="153"/>
        <end position="197"/>
    </location>
</feature>
<dbReference type="EMBL" id="ML122266">
    <property type="protein sequence ID" value="RPD60307.1"/>
    <property type="molecule type" value="Genomic_DNA"/>
</dbReference>
<name>A0A5C2SAK6_9APHY</name>
<evidence type="ECO:0000313" key="2">
    <source>
        <dbReference type="EMBL" id="RPD60307.1"/>
    </source>
</evidence>
<dbReference type="InterPro" id="IPR009057">
    <property type="entry name" value="Homeodomain-like_sf"/>
</dbReference>
<organism evidence="2 3">
    <name type="scientific">Lentinus tigrinus ALCF2SS1-6</name>
    <dbReference type="NCBI Taxonomy" id="1328759"/>
    <lineage>
        <taxon>Eukaryota</taxon>
        <taxon>Fungi</taxon>
        <taxon>Dikarya</taxon>
        <taxon>Basidiomycota</taxon>
        <taxon>Agaricomycotina</taxon>
        <taxon>Agaricomycetes</taxon>
        <taxon>Polyporales</taxon>
        <taxon>Polyporaceae</taxon>
        <taxon>Lentinus</taxon>
    </lineage>
</organism>
<keyword evidence="3" id="KW-1185">Reference proteome</keyword>
<gene>
    <name evidence="2" type="ORF">L227DRAFT_575393</name>
</gene>
<dbReference type="OrthoDB" id="2757648at2759"/>
<dbReference type="AlphaFoldDB" id="A0A5C2SAK6"/>